<feature type="transmembrane region" description="Helical" evidence="5">
    <location>
        <begin position="12"/>
        <end position="39"/>
    </location>
</feature>
<feature type="transmembrane region" description="Helical" evidence="5">
    <location>
        <begin position="369"/>
        <end position="390"/>
    </location>
</feature>
<accession>A0ABW5GJL8</accession>
<keyword evidence="4 5" id="KW-0472">Membrane</keyword>
<feature type="transmembrane region" description="Helical" evidence="5">
    <location>
        <begin position="103"/>
        <end position="120"/>
    </location>
</feature>
<feature type="transmembrane region" description="Helical" evidence="5">
    <location>
        <begin position="77"/>
        <end position="97"/>
    </location>
</feature>
<evidence type="ECO:0000256" key="5">
    <source>
        <dbReference type="SAM" id="Phobius"/>
    </source>
</evidence>
<feature type="domain" description="Major facilitator superfamily (MFS) profile" evidence="6">
    <location>
        <begin position="1"/>
        <end position="391"/>
    </location>
</feature>
<evidence type="ECO:0000256" key="4">
    <source>
        <dbReference type="ARBA" id="ARBA00023136"/>
    </source>
</evidence>
<dbReference type="PANTHER" id="PTHR23542">
    <property type="match status" value="1"/>
</dbReference>
<keyword evidence="3 5" id="KW-1133">Transmembrane helix</keyword>
<evidence type="ECO:0000256" key="1">
    <source>
        <dbReference type="ARBA" id="ARBA00004651"/>
    </source>
</evidence>
<proteinExistence type="predicted"/>
<dbReference type="Proteomes" id="UP001597419">
    <property type="component" value="Unassembled WGS sequence"/>
</dbReference>
<organism evidence="7 8">
    <name type="scientific">Amycolatopsis samaneae</name>
    <dbReference type="NCBI Taxonomy" id="664691"/>
    <lineage>
        <taxon>Bacteria</taxon>
        <taxon>Bacillati</taxon>
        <taxon>Actinomycetota</taxon>
        <taxon>Actinomycetes</taxon>
        <taxon>Pseudonocardiales</taxon>
        <taxon>Pseudonocardiaceae</taxon>
        <taxon>Amycolatopsis</taxon>
    </lineage>
</organism>
<dbReference type="RefSeq" id="WP_345406680.1">
    <property type="nucleotide sequence ID" value="NZ_BAABHG010000020.1"/>
</dbReference>
<name>A0ABW5GJL8_9PSEU</name>
<feature type="transmembrane region" description="Helical" evidence="5">
    <location>
        <begin position="246"/>
        <end position="265"/>
    </location>
</feature>
<dbReference type="SUPFAM" id="SSF103473">
    <property type="entry name" value="MFS general substrate transporter"/>
    <property type="match status" value="1"/>
</dbReference>
<feature type="transmembrane region" description="Helical" evidence="5">
    <location>
        <begin position="215"/>
        <end position="240"/>
    </location>
</feature>
<sequence>MRAYGVLFTFRGVPRLVVALTVTRLAAPVLNLSLLLAVVAVQGSYLAGGLALTGFAVALALFVPVSARLVDRLGPRPVLVSTLLLHFGAYALTLIAMSHHAPASVLIGGAVALGASNPPASPVIRSTWPVVLPARHTRAAFALDAVLNEVMVVMGALVVSALVAATSPVITVAMAGVGTCAGILILLSMPDRVREDAPAPRRRLLGPLGSREVRVLLGITACDMLAFGCVLVGVTAVATTGGVPELSGVLLGAYSFGVVVSALGFGTRQRDPRPRRQLATLHAASAVLLVVTGLVPGFLLNAALLVVVGLVAGPRDALHQVVLGDVAAPEHRAEAFAWMSTFMWLGNGIGTALAGRLLAEAGGAHRTTFLAAAAAAVAAAGLSLFLGPVLRAAGALPPGRAPIRPVGGTPRSNWRKHR</sequence>
<feature type="transmembrane region" description="Helical" evidence="5">
    <location>
        <begin position="169"/>
        <end position="187"/>
    </location>
</feature>
<evidence type="ECO:0000313" key="7">
    <source>
        <dbReference type="EMBL" id="MFD2461061.1"/>
    </source>
</evidence>
<dbReference type="InterPro" id="IPR020846">
    <property type="entry name" value="MFS_dom"/>
</dbReference>
<dbReference type="InterPro" id="IPR011701">
    <property type="entry name" value="MFS"/>
</dbReference>
<feature type="transmembrane region" description="Helical" evidence="5">
    <location>
        <begin position="286"/>
        <end position="312"/>
    </location>
</feature>
<gene>
    <name evidence="7" type="ORF">ACFSYJ_20815</name>
</gene>
<keyword evidence="8" id="KW-1185">Reference proteome</keyword>
<evidence type="ECO:0000313" key="8">
    <source>
        <dbReference type="Proteomes" id="UP001597419"/>
    </source>
</evidence>
<comment type="caution">
    <text evidence="7">The sequence shown here is derived from an EMBL/GenBank/DDBJ whole genome shotgun (WGS) entry which is preliminary data.</text>
</comment>
<protein>
    <submittedName>
        <fullName evidence="7">MFS transporter</fullName>
    </submittedName>
</protein>
<dbReference type="Pfam" id="PF07690">
    <property type="entry name" value="MFS_1"/>
    <property type="match status" value="1"/>
</dbReference>
<reference evidence="8" key="1">
    <citation type="journal article" date="2019" name="Int. J. Syst. Evol. Microbiol.">
        <title>The Global Catalogue of Microorganisms (GCM) 10K type strain sequencing project: providing services to taxonomists for standard genome sequencing and annotation.</title>
        <authorList>
            <consortium name="The Broad Institute Genomics Platform"/>
            <consortium name="The Broad Institute Genome Sequencing Center for Infectious Disease"/>
            <person name="Wu L."/>
            <person name="Ma J."/>
        </authorList>
    </citation>
    <scope>NUCLEOTIDE SEQUENCE [LARGE SCALE GENOMIC DNA]</scope>
    <source>
        <strain evidence="8">CGMCC 4.7643</strain>
    </source>
</reference>
<evidence type="ECO:0000256" key="3">
    <source>
        <dbReference type="ARBA" id="ARBA00022989"/>
    </source>
</evidence>
<dbReference type="PANTHER" id="PTHR23542:SF1">
    <property type="entry name" value="MAJOR FACILITATOR SUPERFAMILY (MFS) PROFILE DOMAIN-CONTAINING PROTEIN"/>
    <property type="match status" value="1"/>
</dbReference>
<dbReference type="PROSITE" id="PS50850">
    <property type="entry name" value="MFS"/>
    <property type="match status" value="1"/>
</dbReference>
<comment type="subcellular location">
    <subcellularLocation>
        <location evidence="1">Cell membrane</location>
        <topology evidence="1">Multi-pass membrane protein</topology>
    </subcellularLocation>
</comment>
<evidence type="ECO:0000259" key="6">
    <source>
        <dbReference type="PROSITE" id="PS50850"/>
    </source>
</evidence>
<feature type="transmembrane region" description="Helical" evidence="5">
    <location>
        <begin position="141"/>
        <end position="163"/>
    </location>
</feature>
<keyword evidence="2 5" id="KW-0812">Transmembrane</keyword>
<dbReference type="InterPro" id="IPR036259">
    <property type="entry name" value="MFS_trans_sf"/>
</dbReference>
<evidence type="ECO:0000256" key="2">
    <source>
        <dbReference type="ARBA" id="ARBA00022692"/>
    </source>
</evidence>
<dbReference type="EMBL" id="JBHUKU010000009">
    <property type="protein sequence ID" value="MFD2461061.1"/>
    <property type="molecule type" value="Genomic_DNA"/>
</dbReference>
<dbReference type="Gene3D" id="1.20.1250.20">
    <property type="entry name" value="MFS general substrate transporter like domains"/>
    <property type="match status" value="1"/>
</dbReference>
<feature type="transmembrane region" description="Helical" evidence="5">
    <location>
        <begin position="335"/>
        <end position="357"/>
    </location>
</feature>
<feature type="transmembrane region" description="Helical" evidence="5">
    <location>
        <begin position="45"/>
        <end position="65"/>
    </location>
</feature>